<proteinExistence type="predicted"/>
<reference evidence="1 2" key="1">
    <citation type="submission" date="2018-08" db="EMBL/GenBank/DDBJ databases">
        <authorList>
            <person name="Hellinger R.D."/>
            <person name="Sparks H.E."/>
            <person name="Pedulla M.L."/>
            <person name="Garlena R.A."/>
            <person name="Russell D.A."/>
            <person name="Pope W.H."/>
            <person name="Jacobs-Sera D."/>
            <person name="Hatfull G.F."/>
        </authorList>
    </citation>
    <scope>NUCLEOTIDE SEQUENCE [LARGE SCALE GENOMIC DNA]</scope>
</reference>
<evidence type="ECO:0000313" key="2">
    <source>
        <dbReference type="Proteomes" id="UP000267267"/>
    </source>
</evidence>
<dbReference type="Proteomes" id="UP000267267">
    <property type="component" value="Segment"/>
</dbReference>
<protein>
    <submittedName>
        <fullName evidence="1">Uncharacterized protein</fullName>
    </submittedName>
</protein>
<name>A0A386KAN9_9CAUD</name>
<accession>A0A386KAN9</accession>
<gene>
    <name evidence="1" type="primary">70</name>
    <name evidence="1" type="ORF">SEA_WAMBURGRXPRESS_71</name>
</gene>
<dbReference type="EMBL" id="MH744425">
    <property type="protein sequence ID" value="AYD82249.1"/>
    <property type="molecule type" value="Genomic_DNA"/>
</dbReference>
<organism evidence="1 2">
    <name type="scientific">Mycobacterium phage Wamburgrxpress</name>
    <dbReference type="NCBI Taxonomy" id="2315617"/>
    <lineage>
        <taxon>Viruses</taxon>
        <taxon>Duplodnaviria</taxon>
        <taxon>Heunggongvirae</taxon>
        <taxon>Uroviricota</taxon>
        <taxon>Caudoviricetes</taxon>
        <taxon>Vilmaviridae</taxon>
        <taxon>Lclasvirinae</taxon>
        <taxon>Bronvirus</taxon>
        <taxon>Bronvirus joedirt</taxon>
        <taxon>Mycobacterium virus JoeDirt</taxon>
    </lineage>
</organism>
<sequence length="47" mass="5192">MTKPDEDYENPIGEVLDEDTISDLARAHVAYSLLGILGMGPNSWPFI</sequence>
<evidence type="ECO:0000313" key="1">
    <source>
        <dbReference type="EMBL" id="AYD82249.1"/>
    </source>
</evidence>